<dbReference type="EMBL" id="BAABGA010000046">
    <property type="protein sequence ID" value="GAA4458562.1"/>
    <property type="molecule type" value="Genomic_DNA"/>
</dbReference>
<keyword evidence="2" id="KW-0472">Membrane</keyword>
<feature type="transmembrane region" description="Helical" evidence="2">
    <location>
        <begin position="75"/>
        <end position="95"/>
    </location>
</feature>
<dbReference type="Proteomes" id="UP001500840">
    <property type="component" value="Unassembled WGS sequence"/>
</dbReference>
<feature type="region of interest" description="Disordered" evidence="1">
    <location>
        <begin position="1"/>
        <end position="23"/>
    </location>
</feature>
<evidence type="ECO:0000256" key="2">
    <source>
        <dbReference type="SAM" id="Phobius"/>
    </source>
</evidence>
<comment type="caution">
    <text evidence="3">The sequence shown here is derived from an EMBL/GenBank/DDBJ whole genome shotgun (WGS) entry which is preliminary data.</text>
</comment>
<feature type="compositionally biased region" description="Polar residues" evidence="1">
    <location>
        <begin position="1"/>
        <end position="14"/>
    </location>
</feature>
<evidence type="ECO:0000313" key="3">
    <source>
        <dbReference type="EMBL" id="GAA4458562.1"/>
    </source>
</evidence>
<gene>
    <name evidence="3" type="ORF">GCM10023156_36910</name>
</gene>
<organism evidence="3 4">
    <name type="scientific">Novipirellula rosea</name>
    <dbReference type="NCBI Taxonomy" id="1031540"/>
    <lineage>
        <taxon>Bacteria</taxon>
        <taxon>Pseudomonadati</taxon>
        <taxon>Planctomycetota</taxon>
        <taxon>Planctomycetia</taxon>
        <taxon>Pirellulales</taxon>
        <taxon>Pirellulaceae</taxon>
        <taxon>Novipirellula</taxon>
    </lineage>
</organism>
<reference evidence="4" key="1">
    <citation type="journal article" date="2019" name="Int. J. Syst. Evol. Microbiol.">
        <title>The Global Catalogue of Microorganisms (GCM) 10K type strain sequencing project: providing services to taxonomists for standard genome sequencing and annotation.</title>
        <authorList>
            <consortium name="The Broad Institute Genomics Platform"/>
            <consortium name="The Broad Institute Genome Sequencing Center for Infectious Disease"/>
            <person name="Wu L."/>
            <person name="Ma J."/>
        </authorList>
    </citation>
    <scope>NUCLEOTIDE SEQUENCE [LARGE SCALE GENOMIC DNA]</scope>
    <source>
        <strain evidence="4">JCM 17759</strain>
    </source>
</reference>
<evidence type="ECO:0000313" key="4">
    <source>
        <dbReference type="Proteomes" id="UP001500840"/>
    </source>
</evidence>
<accession>A0ABP8MZ56</accession>
<name>A0ABP8MZ56_9BACT</name>
<protein>
    <submittedName>
        <fullName evidence="3">Uncharacterized protein</fullName>
    </submittedName>
</protein>
<keyword evidence="4" id="KW-1185">Reference proteome</keyword>
<keyword evidence="2" id="KW-1133">Transmembrane helix</keyword>
<feature type="transmembrane region" description="Helical" evidence="2">
    <location>
        <begin position="28"/>
        <end position="55"/>
    </location>
</feature>
<sequence>MSVSSPTPKNPSSEKQPDSSERVASPRLLGCAATLGSVVVTCLLLFFNASFVMALLTAAESNFPIWAKNAEASQFILFTTPLVLVVLQWMFIDYARSRFRR</sequence>
<proteinExistence type="predicted"/>
<evidence type="ECO:0000256" key="1">
    <source>
        <dbReference type="SAM" id="MobiDB-lite"/>
    </source>
</evidence>
<keyword evidence="2" id="KW-0812">Transmembrane</keyword>